<dbReference type="RefSeq" id="WP_348390633.1">
    <property type="nucleotide sequence ID" value="NZ_CP134145.1"/>
</dbReference>
<gene>
    <name evidence="2" type="primary">yaaA</name>
    <name evidence="2" type="ORF">RGQ13_15415</name>
</gene>
<dbReference type="Proteomes" id="UP001258994">
    <property type="component" value="Chromosome"/>
</dbReference>
<evidence type="ECO:0000313" key="2">
    <source>
        <dbReference type="EMBL" id="WNC71500.1"/>
    </source>
</evidence>
<dbReference type="HAMAP" id="MF_00652">
    <property type="entry name" value="UPF0246"/>
    <property type="match status" value="1"/>
</dbReference>
<dbReference type="PANTHER" id="PTHR30283:SF4">
    <property type="entry name" value="PEROXIDE STRESS RESISTANCE PROTEIN YAAA"/>
    <property type="match status" value="1"/>
</dbReference>
<protein>
    <recommendedName>
        <fullName evidence="1">UPF0246 protein RGQ13_15415</fullName>
    </recommendedName>
</protein>
<name>A0ABY9TRY2_9GAMM</name>
<dbReference type="NCBIfam" id="NF002542">
    <property type="entry name" value="PRK02101.1-3"/>
    <property type="match status" value="1"/>
</dbReference>
<dbReference type="PANTHER" id="PTHR30283">
    <property type="entry name" value="PEROXIDE STRESS RESPONSE PROTEIN YAAA"/>
    <property type="match status" value="1"/>
</dbReference>
<proteinExistence type="inferred from homology"/>
<dbReference type="Pfam" id="PF03883">
    <property type="entry name" value="H2O2_YaaD"/>
    <property type="match status" value="1"/>
</dbReference>
<keyword evidence="3" id="KW-1185">Reference proteome</keyword>
<evidence type="ECO:0000256" key="1">
    <source>
        <dbReference type="HAMAP-Rule" id="MF_00652"/>
    </source>
</evidence>
<accession>A0ABY9TRY2</accession>
<organism evidence="2 3">
    <name type="scientific">Thalassotalea psychrophila</name>
    <dbReference type="NCBI Taxonomy" id="3065647"/>
    <lineage>
        <taxon>Bacteria</taxon>
        <taxon>Pseudomonadati</taxon>
        <taxon>Pseudomonadota</taxon>
        <taxon>Gammaproteobacteria</taxon>
        <taxon>Alteromonadales</taxon>
        <taxon>Colwelliaceae</taxon>
        <taxon>Thalassotalea</taxon>
    </lineage>
</organism>
<dbReference type="NCBIfam" id="NF002541">
    <property type="entry name" value="PRK02101.1-1"/>
    <property type="match status" value="1"/>
</dbReference>
<reference evidence="3" key="1">
    <citation type="submission" date="2023-09" db="EMBL/GenBank/DDBJ databases">
        <authorList>
            <person name="Li S."/>
            <person name="Li X."/>
            <person name="Zhang C."/>
            <person name="Zhao Z."/>
        </authorList>
    </citation>
    <scope>NUCLEOTIDE SEQUENCE [LARGE SCALE GENOMIC DNA]</scope>
    <source>
        <strain evidence="3">SQ149</strain>
    </source>
</reference>
<dbReference type="InterPro" id="IPR005583">
    <property type="entry name" value="YaaA"/>
</dbReference>
<comment type="similarity">
    <text evidence="1">Belongs to the UPF0246 family.</text>
</comment>
<dbReference type="EMBL" id="CP134145">
    <property type="protein sequence ID" value="WNC71500.1"/>
    <property type="molecule type" value="Genomic_DNA"/>
</dbReference>
<evidence type="ECO:0000313" key="3">
    <source>
        <dbReference type="Proteomes" id="UP001258994"/>
    </source>
</evidence>
<sequence length="257" mass="28895">MLLVVSPAKNLDFESELPTNKYSQPELLDHSAELIKRCVSLTPADLSSLMGISDKLAGLNVARFTEWKMPFTPENARPAVLAFNGDVYTGLDAKSFSTADYKFAQQHLRILSGLYGVLKPLDLMQAYRLEMGTKLDNTRGSNLYQFWGSVVTNNINSALKEQGDDILINLASTEYFKSIKKKELKATVITPAFKDWKNGQYKMISFFAKKARGFMARYIIENQINDVEQLKSFDVAGYGYNEALSTEAVPVFTRKQV</sequence>